<gene>
    <name evidence="1" type="ORF">Xmir_03097</name>
</gene>
<organism evidence="1 2">
    <name type="scientific">Xenorhabdus miraniensis</name>
    <dbReference type="NCBI Taxonomy" id="351674"/>
    <lineage>
        <taxon>Bacteria</taxon>
        <taxon>Pseudomonadati</taxon>
        <taxon>Pseudomonadota</taxon>
        <taxon>Gammaproteobacteria</taxon>
        <taxon>Enterobacterales</taxon>
        <taxon>Morganellaceae</taxon>
        <taxon>Xenorhabdus</taxon>
    </lineage>
</organism>
<dbReference type="SUPFAM" id="SSF55729">
    <property type="entry name" value="Acyl-CoA N-acyltransferases (Nat)"/>
    <property type="match status" value="1"/>
</dbReference>
<dbReference type="Proteomes" id="UP000221980">
    <property type="component" value="Unassembled WGS sequence"/>
</dbReference>
<evidence type="ECO:0000313" key="2">
    <source>
        <dbReference type="Proteomes" id="UP000221980"/>
    </source>
</evidence>
<dbReference type="EMBL" id="NITZ01000017">
    <property type="protein sequence ID" value="PHM47543.1"/>
    <property type="molecule type" value="Genomic_DNA"/>
</dbReference>
<keyword evidence="2" id="KW-1185">Reference proteome</keyword>
<reference evidence="1 2" key="1">
    <citation type="journal article" date="2017" name="Nat. Microbiol.">
        <title>Natural product diversity associated with the nematode symbionts Photorhabdus and Xenorhabdus.</title>
        <authorList>
            <person name="Tobias N.J."/>
            <person name="Wolff H."/>
            <person name="Djahanschiri B."/>
            <person name="Grundmann F."/>
            <person name="Kronenwerth M."/>
            <person name="Shi Y.M."/>
            <person name="Simonyi S."/>
            <person name="Grun P."/>
            <person name="Shapiro-Ilan D."/>
            <person name="Pidot S.J."/>
            <person name="Stinear T.P."/>
            <person name="Ebersberger I."/>
            <person name="Bode H.B."/>
        </authorList>
    </citation>
    <scope>NUCLEOTIDE SEQUENCE [LARGE SCALE GENOMIC DNA]</scope>
    <source>
        <strain evidence="1 2">DSM 17902</strain>
    </source>
</reference>
<sequence>MLRSKSFNIHQPLTPGSLIRSQSFSGKWPSSVDIRASIVIKEVSPEEASSEMMKVRKEMKDNSWECFIYSGNYDNEQEKWNSRFTGAYEILSDILINANLRTKESGVSFFVAYFRGSPIGGLQLSPGDNEFPDFPKVNYLATHCGIRGCGALLLEQAVNKSQRLGKDGNLKLRPLLRAIPAYVDMGFVEIESHMELHPIERNDKWKYDEATNTYKYRFS</sequence>
<keyword evidence="1" id="KW-0808">Transferase</keyword>
<accession>A0A2D0JML3</accession>
<dbReference type="Gene3D" id="3.40.630.30">
    <property type="match status" value="1"/>
</dbReference>
<dbReference type="RefSeq" id="WP_099115081.1">
    <property type="nucleotide sequence ID" value="NZ_CAWNQI010000048.1"/>
</dbReference>
<name>A0A2D0JML3_9GAMM</name>
<comment type="caution">
    <text evidence="1">The sequence shown here is derived from an EMBL/GenBank/DDBJ whole genome shotgun (WGS) entry which is preliminary data.</text>
</comment>
<dbReference type="GO" id="GO:0016740">
    <property type="term" value="F:transferase activity"/>
    <property type="evidence" value="ECO:0007669"/>
    <property type="project" value="UniProtKB-KW"/>
</dbReference>
<evidence type="ECO:0000313" key="1">
    <source>
        <dbReference type="EMBL" id="PHM47543.1"/>
    </source>
</evidence>
<proteinExistence type="predicted"/>
<dbReference type="AlphaFoldDB" id="A0A2D0JML3"/>
<dbReference type="OrthoDB" id="6442235at2"/>
<protein>
    <submittedName>
        <fullName evidence="1">N-acetyltransferase</fullName>
    </submittedName>
</protein>
<dbReference type="InterPro" id="IPR016181">
    <property type="entry name" value="Acyl_CoA_acyltransferase"/>
</dbReference>